<dbReference type="Proteomes" id="UP001144396">
    <property type="component" value="Unassembled WGS sequence"/>
</dbReference>
<keyword evidence="4" id="KW-1185">Reference proteome</keyword>
<evidence type="ECO:0000313" key="3">
    <source>
        <dbReference type="EMBL" id="GLI27084.1"/>
    </source>
</evidence>
<accession>A0A9W6CXF3</accession>
<dbReference type="PANTHER" id="PTHR43566">
    <property type="entry name" value="CONSERVED PROTEIN"/>
    <property type="match status" value="1"/>
</dbReference>
<dbReference type="InterPro" id="IPR041682">
    <property type="entry name" value="AAA_14"/>
</dbReference>
<proteinExistence type="predicted"/>
<dbReference type="SUPFAM" id="SSF52980">
    <property type="entry name" value="Restriction endonuclease-like"/>
    <property type="match status" value="1"/>
</dbReference>
<dbReference type="EMBL" id="BSDP01000001">
    <property type="protein sequence ID" value="GLI27084.1"/>
    <property type="molecule type" value="Genomic_DNA"/>
</dbReference>
<evidence type="ECO:0000259" key="1">
    <source>
        <dbReference type="Pfam" id="PF13173"/>
    </source>
</evidence>
<dbReference type="InterPro" id="IPR011335">
    <property type="entry name" value="Restrct_endonuc-II-like"/>
</dbReference>
<evidence type="ECO:0000259" key="2">
    <source>
        <dbReference type="Pfam" id="PF13635"/>
    </source>
</evidence>
<organism evidence="3 4">
    <name type="scientific">Agromyces rhizosphaerae</name>
    <dbReference type="NCBI Taxonomy" id="88374"/>
    <lineage>
        <taxon>Bacteria</taxon>
        <taxon>Bacillati</taxon>
        <taxon>Actinomycetota</taxon>
        <taxon>Actinomycetes</taxon>
        <taxon>Micrococcales</taxon>
        <taxon>Microbacteriaceae</taxon>
        <taxon>Agromyces</taxon>
    </lineage>
</organism>
<reference evidence="3" key="1">
    <citation type="submission" date="2022-12" db="EMBL/GenBank/DDBJ databases">
        <title>Reference genome sequencing for broad-spectrum identification of bacterial and archaeal isolates by mass spectrometry.</title>
        <authorList>
            <person name="Sekiguchi Y."/>
            <person name="Tourlousse D.M."/>
        </authorList>
    </citation>
    <scope>NUCLEOTIDE SEQUENCE</scope>
    <source>
        <strain evidence="3">14</strain>
    </source>
</reference>
<dbReference type="Pfam" id="PF13635">
    <property type="entry name" value="DUF4143"/>
    <property type="match status" value="1"/>
</dbReference>
<dbReference type="PANTHER" id="PTHR43566:SF2">
    <property type="entry name" value="DUF4143 DOMAIN-CONTAINING PROTEIN"/>
    <property type="match status" value="1"/>
</dbReference>
<comment type="caution">
    <text evidence="3">The sequence shown here is derived from an EMBL/GenBank/DDBJ whole genome shotgun (WGS) entry which is preliminary data.</text>
</comment>
<feature type="domain" description="AAA" evidence="1">
    <location>
        <begin position="25"/>
        <end position="135"/>
    </location>
</feature>
<name>A0A9W6CXF3_9MICO</name>
<dbReference type="Pfam" id="PF13173">
    <property type="entry name" value="AAA_14"/>
    <property type="match status" value="1"/>
</dbReference>
<dbReference type="InterPro" id="IPR025420">
    <property type="entry name" value="DUF4143"/>
</dbReference>
<evidence type="ECO:0000313" key="4">
    <source>
        <dbReference type="Proteomes" id="UP001144396"/>
    </source>
</evidence>
<feature type="domain" description="DUF4143" evidence="2">
    <location>
        <begin position="201"/>
        <end position="377"/>
    </location>
</feature>
<gene>
    <name evidence="3" type="ORF">ARHIZOSPH14_13260</name>
</gene>
<protein>
    <submittedName>
        <fullName evidence="3">ATPase AAA</fullName>
    </submittedName>
</protein>
<sequence length="428" mass="46373">MYVSVMDYRRRIVDRELDELFPDLPAIALDGAKGVGKTETALRRAEASVRLDVGAAQQTVLADPESILTRPRPLLIDEWERVPAVWDVVRRAVDADGRGGQFLLTGSATPALGATAHSGAGRIARMRMRPMTLSERGVEEPTVGLAQLLSGGRAPLAGNTGVRLVDYVRELTASGLPGIRRMGERAREFQLDSYLRNVVDRDIPEQGVAVRKPDLMLDWLRAYAAASSTTAGYSQILDASTPGISDKPARTTTTAYRDALMQLWLLDPVPAWGPAGNPFTRLQQTPKHQLADPALAVRLLGLSADALLDGEGEPLGPQQGTMLGHLFESLATLCVRVAAEAAGARVGHLRTRNGDHEIDLVVVRRDGRFVAIEVKLSGTVDDRDVRHLRWIRERLGDDVLDAIVVTTGPDAFRRPDGIGVVPLALLAP</sequence>
<dbReference type="AlphaFoldDB" id="A0A9W6CXF3"/>